<evidence type="ECO:0000313" key="2">
    <source>
        <dbReference type="Proteomes" id="UP000299102"/>
    </source>
</evidence>
<organism evidence="1 2">
    <name type="scientific">Eumeta variegata</name>
    <name type="common">Bagworm moth</name>
    <name type="synonym">Eumeta japonica</name>
    <dbReference type="NCBI Taxonomy" id="151549"/>
    <lineage>
        <taxon>Eukaryota</taxon>
        <taxon>Metazoa</taxon>
        <taxon>Ecdysozoa</taxon>
        <taxon>Arthropoda</taxon>
        <taxon>Hexapoda</taxon>
        <taxon>Insecta</taxon>
        <taxon>Pterygota</taxon>
        <taxon>Neoptera</taxon>
        <taxon>Endopterygota</taxon>
        <taxon>Lepidoptera</taxon>
        <taxon>Glossata</taxon>
        <taxon>Ditrysia</taxon>
        <taxon>Tineoidea</taxon>
        <taxon>Psychidae</taxon>
        <taxon>Oiketicinae</taxon>
        <taxon>Eumeta</taxon>
    </lineage>
</organism>
<sequence>MEVFSVNVVRERAVGNGRPEPRLPERPATTCTRRVTPAHARHDFLGPLSGFSPGSVWAFRKRLRGGRGGCTFESDLRARTLSPSAAKAVQRRVGARADAAHRCRCDFVSF</sequence>
<dbReference type="EMBL" id="BGZK01000340">
    <property type="protein sequence ID" value="GBP37856.1"/>
    <property type="molecule type" value="Genomic_DNA"/>
</dbReference>
<keyword evidence="2" id="KW-1185">Reference proteome</keyword>
<gene>
    <name evidence="1" type="ORF">EVAR_21391_1</name>
</gene>
<comment type="caution">
    <text evidence="1">The sequence shown here is derived from an EMBL/GenBank/DDBJ whole genome shotgun (WGS) entry which is preliminary data.</text>
</comment>
<reference evidence="1 2" key="1">
    <citation type="journal article" date="2019" name="Commun. Biol.">
        <title>The bagworm genome reveals a unique fibroin gene that provides high tensile strength.</title>
        <authorList>
            <person name="Kono N."/>
            <person name="Nakamura H."/>
            <person name="Ohtoshi R."/>
            <person name="Tomita M."/>
            <person name="Numata K."/>
            <person name="Arakawa K."/>
        </authorList>
    </citation>
    <scope>NUCLEOTIDE SEQUENCE [LARGE SCALE GENOMIC DNA]</scope>
</reference>
<accession>A0A4C1VG40</accession>
<proteinExistence type="predicted"/>
<dbReference type="AlphaFoldDB" id="A0A4C1VG40"/>
<name>A0A4C1VG40_EUMVA</name>
<evidence type="ECO:0000313" key="1">
    <source>
        <dbReference type="EMBL" id="GBP37856.1"/>
    </source>
</evidence>
<protein>
    <submittedName>
        <fullName evidence="1">Uncharacterized protein</fullName>
    </submittedName>
</protein>
<dbReference type="Proteomes" id="UP000299102">
    <property type="component" value="Unassembled WGS sequence"/>
</dbReference>